<dbReference type="Gene3D" id="3.40.50.720">
    <property type="entry name" value="NAD(P)-binding Rossmann-like Domain"/>
    <property type="match status" value="1"/>
</dbReference>
<dbReference type="OrthoDB" id="9779394at2"/>
<dbReference type="InterPro" id="IPR036291">
    <property type="entry name" value="NAD(P)-bd_dom_sf"/>
</dbReference>
<dbReference type="AlphaFoldDB" id="A0A2Y9BJD6"/>
<protein>
    <recommendedName>
        <fullName evidence="1">2,4-diaminopentanoate dehydrogenase C-terminal domain-containing protein</fullName>
    </recommendedName>
</protein>
<dbReference type="SUPFAM" id="SSF51735">
    <property type="entry name" value="NAD(P)-binding Rossmann-fold domains"/>
    <property type="match status" value="1"/>
</dbReference>
<dbReference type="Pfam" id="PF19328">
    <property type="entry name" value="DAP_DH_C"/>
    <property type="match status" value="1"/>
</dbReference>
<evidence type="ECO:0000313" key="3">
    <source>
        <dbReference type="Proteomes" id="UP000245845"/>
    </source>
</evidence>
<organism evidence="2 3">
    <name type="scientific">Faecalicatena orotica</name>
    <dbReference type="NCBI Taxonomy" id="1544"/>
    <lineage>
        <taxon>Bacteria</taxon>
        <taxon>Bacillati</taxon>
        <taxon>Bacillota</taxon>
        <taxon>Clostridia</taxon>
        <taxon>Lachnospirales</taxon>
        <taxon>Lachnospiraceae</taxon>
        <taxon>Faecalicatena</taxon>
    </lineage>
</organism>
<gene>
    <name evidence="2" type="ORF">A8806_108173</name>
</gene>
<name>A0A2Y9BJD6_9FIRM</name>
<dbReference type="Proteomes" id="UP000245845">
    <property type="component" value="Unassembled WGS sequence"/>
</dbReference>
<evidence type="ECO:0000259" key="1">
    <source>
        <dbReference type="Pfam" id="PF19328"/>
    </source>
</evidence>
<feature type="domain" description="2,4-diaminopentanoate dehydrogenase C-terminal" evidence="1">
    <location>
        <begin position="148"/>
        <end position="346"/>
    </location>
</feature>
<dbReference type="InterPro" id="IPR045760">
    <property type="entry name" value="DAP_DH_C"/>
</dbReference>
<proteinExistence type="predicted"/>
<keyword evidence="3" id="KW-1185">Reference proteome</keyword>
<dbReference type="RefSeq" id="WP_109731839.1">
    <property type="nucleotide sequence ID" value="NZ_BAAACK010000003.1"/>
</dbReference>
<evidence type="ECO:0000313" key="2">
    <source>
        <dbReference type="EMBL" id="PWJ28658.1"/>
    </source>
</evidence>
<sequence length="354" mass="37934">MKKIKVVVLGTGNVSSYAIGAFARKKDYELIGVWAHPETAGADIGKDAGEIKFAGGMHTGVTVTGDMDELIALKPDCAFIGVNGPNLEDIAVSIAEKFLLAGINVVGTSLSSMIFPETHLNQPLVDRIRKACEEGQASFFMSGIHPGFSCDYLVSTLLTVADRIDSIRAIEICDYSMAPNEFEMKTGRGFGMPVDFVAVCEDPMFMQKTWGPCVDLIAESLGYKVESYKTNYEKVLTDHDLQVGYGTIPAGTVGAVRLSITGVINGKDAITVGAINRMGADVAPEWEFAPGMVYRITVKGAPNLNCDFSANDQAWGYSMVCMRALNAIPQVVGAKAGMLTSLDLYTTTTSNAFD</sequence>
<comment type="caution">
    <text evidence="2">The sequence shown here is derived from an EMBL/GenBank/DDBJ whole genome shotgun (WGS) entry which is preliminary data.</text>
</comment>
<dbReference type="EMBL" id="QGDL01000008">
    <property type="protein sequence ID" value="PWJ28658.1"/>
    <property type="molecule type" value="Genomic_DNA"/>
</dbReference>
<accession>A0A2Y9BJD6</accession>
<reference evidence="2 3" key="1">
    <citation type="submission" date="2018-05" db="EMBL/GenBank/DDBJ databases">
        <title>The Hungate 1000. A catalogue of reference genomes from the rumen microbiome.</title>
        <authorList>
            <person name="Kelly W."/>
        </authorList>
    </citation>
    <scope>NUCLEOTIDE SEQUENCE [LARGE SCALE GENOMIC DNA]</scope>
    <source>
        <strain evidence="2 3">NLAE-zl-C242</strain>
    </source>
</reference>